<dbReference type="AlphaFoldDB" id="A0A2I0I3N0"/>
<keyword evidence="3" id="KW-1185">Reference proteome</keyword>
<dbReference type="Proteomes" id="UP000233551">
    <property type="component" value="Unassembled WGS sequence"/>
</dbReference>
<feature type="compositionally biased region" description="Basic and acidic residues" evidence="1">
    <location>
        <begin position="70"/>
        <end position="84"/>
    </location>
</feature>
<evidence type="ECO:0000256" key="1">
    <source>
        <dbReference type="SAM" id="MobiDB-lite"/>
    </source>
</evidence>
<feature type="compositionally biased region" description="Basic residues" evidence="1">
    <location>
        <begin position="57"/>
        <end position="69"/>
    </location>
</feature>
<evidence type="ECO:0000313" key="3">
    <source>
        <dbReference type="Proteomes" id="UP000233551"/>
    </source>
</evidence>
<dbReference type="EMBL" id="PGOL01004056">
    <property type="protein sequence ID" value="PKI38578.1"/>
    <property type="molecule type" value="Genomic_DNA"/>
</dbReference>
<proteinExistence type="predicted"/>
<organism evidence="2 3">
    <name type="scientific">Punica granatum</name>
    <name type="common">Pomegranate</name>
    <dbReference type="NCBI Taxonomy" id="22663"/>
    <lineage>
        <taxon>Eukaryota</taxon>
        <taxon>Viridiplantae</taxon>
        <taxon>Streptophyta</taxon>
        <taxon>Embryophyta</taxon>
        <taxon>Tracheophyta</taxon>
        <taxon>Spermatophyta</taxon>
        <taxon>Magnoliopsida</taxon>
        <taxon>eudicotyledons</taxon>
        <taxon>Gunneridae</taxon>
        <taxon>Pentapetalae</taxon>
        <taxon>rosids</taxon>
        <taxon>malvids</taxon>
        <taxon>Myrtales</taxon>
        <taxon>Lythraceae</taxon>
        <taxon>Punica</taxon>
    </lineage>
</organism>
<gene>
    <name evidence="2" type="ORF">CRG98_041011</name>
</gene>
<feature type="region of interest" description="Disordered" evidence="1">
    <location>
        <begin position="111"/>
        <end position="131"/>
    </location>
</feature>
<reference evidence="2 3" key="1">
    <citation type="submission" date="2017-11" db="EMBL/GenBank/DDBJ databases">
        <title>De-novo sequencing of pomegranate (Punica granatum L.) genome.</title>
        <authorList>
            <person name="Akparov Z."/>
            <person name="Amiraslanov A."/>
            <person name="Hajiyeva S."/>
            <person name="Abbasov M."/>
            <person name="Kaur K."/>
            <person name="Hamwieh A."/>
            <person name="Solovyev V."/>
            <person name="Salamov A."/>
            <person name="Braich B."/>
            <person name="Kosarev P."/>
            <person name="Mahmoud A."/>
            <person name="Hajiyev E."/>
            <person name="Babayeva S."/>
            <person name="Izzatullayeva V."/>
            <person name="Mammadov A."/>
            <person name="Mammadov A."/>
            <person name="Sharifova S."/>
            <person name="Ojaghi J."/>
            <person name="Eynullazada K."/>
            <person name="Bayramov B."/>
            <person name="Abdulazimova A."/>
            <person name="Shahmuradov I."/>
        </authorList>
    </citation>
    <scope>NUCLEOTIDE SEQUENCE [LARGE SCALE GENOMIC DNA]</scope>
    <source>
        <strain evidence="3">cv. AG2017</strain>
        <tissue evidence="2">Leaf</tissue>
    </source>
</reference>
<comment type="caution">
    <text evidence="2">The sequence shown here is derived from an EMBL/GenBank/DDBJ whole genome shotgun (WGS) entry which is preliminary data.</text>
</comment>
<accession>A0A2I0I3N0</accession>
<feature type="region of interest" description="Disordered" evidence="1">
    <location>
        <begin position="49"/>
        <end position="94"/>
    </location>
</feature>
<protein>
    <submittedName>
        <fullName evidence="2">Uncharacterized protein</fullName>
    </submittedName>
</protein>
<sequence>MAQHKKKWGVGRLPPSSPFLMSLSASQVVTASRMGMGDGQRNADNLMGWVVADPPNRGKKTKKERHYKRRERERSIQWSGDRHPPTGGHRRTPVMPTTLWRWVVASRLPKSLSQCRGLPRPPPTPMRSSTS</sequence>
<name>A0A2I0I3N0_PUNGR</name>
<evidence type="ECO:0000313" key="2">
    <source>
        <dbReference type="EMBL" id="PKI38578.1"/>
    </source>
</evidence>